<dbReference type="EMBL" id="JTDF01021307">
    <property type="protein sequence ID" value="KAF8562012.1"/>
    <property type="molecule type" value="Genomic_DNA"/>
</dbReference>
<feature type="compositionally biased region" description="Polar residues" evidence="3">
    <location>
        <begin position="983"/>
        <end position="1005"/>
    </location>
</feature>
<feature type="compositionally biased region" description="Basic and acidic residues" evidence="3">
    <location>
        <begin position="964"/>
        <end position="982"/>
    </location>
</feature>
<keyword evidence="4" id="KW-0732">Signal</keyword>
<dbReference type="InterPro" id="IPR036055">
    <property type="entry name" value="LDL_receptor-like_sf"/>
</dbReference>
<feature type="disulfide bond" evidence="2">
    <location>
        <begin position="288"/>
        <end position="306"/>
    </location>
</feature>
<feature type="compositionally biased region" description="Polar residues" evidence="3">
    <location>
        <begin position="949"/>
        <end position="963"/>
    </location>
</feature>
<feature type="region of interest" description="Disordered" evidence="3">
    <location>
        <begin position="809"/>
        <end position="851"/>
    </location>
</feature>
<feature type="compositionally biased region" description="Polar residues" evidence="3">
    <location>
        <begin position="440"/>
        <end position="454"/>
    </location>
</feature>
<dbReference type="Gene3D" id="4.10.400.10">
    <property type="entry name" value="Low-density Lipoprotein Receptor"/>
    <property type="match status" value="1"/>
</dbReference>
<comment type="caution">
    <text evidence="5">The sequence shown here is derived from an EMBL/GenBank/DDBJ whole genome shotgun (WGS) entry which is preliminary data.</text>
</comment>
<evidence type="ECO:0000313" key="6">
    <source>
        <dbReference type="Proteomes" id="UP000699462"/>
    </source>
</evidence>
<gene>
    <name evidence="5" type="ORF">P879_05581</name>
</gene>
<dbReference type="Proteomes" id="UP000699462">
    <property type="component" value="Unassembled WGS sequence"/>
</dbReference>
<protein>
    <submittedName>
        <fullName evidence="5">Uncharacterized protein</fullName>
    </submittedName>
</protein>
<comment type="caution">
    <text evidence="2">Lacks conserved residue(s) required for the propagation of feature annotation.</text>
</comment>
<evidence type="ECO:0000256" key="2">
    <source>
        <dbReference type="PROSITE-ProRule" id="PRU00124"/>
    </source>
</evidence>
<feature type="chain" id="PRO_5035883585" evidence="4">
    <location>
        <begin position="20"/>
        <end position="1064"/>
    </location>
</feature>
<dbReference type="InterPro" id="IPR002172">
    <property type="entry name" value="LDrepeatLR_classA_rpt"/>
</dbReference>
<dbReference type="OrthoDB" id="9971251at2759"/>
<proteinExistence type="predicted"/>
<dbReference type="PROSITE" id="PS50068">
    <property type="entry name" value="LDLRA_2"/>
    <property type="match status" value="1"/>
</dbReference>
<feature type="compositionally biased region" description="Polar residues" evidence="3">
    <location>
        <begin position="822"/>
        <end position="832"/>
    </location>
</feature>
<dbReference type="SUPFAM" id="SSF57424">
    <property type="entry name" value="LDL receptor-like module"/>
    <property type="match status" value="1"/>
</dbReference>
<feature type="signal peptide" evidence="4">
    <location>
        <begin position="1"/>
        <end position="19"/>
    </location>
</feature>
<reference evidence="5 6" key="1">
    <citation type="submission" date="2019-07" db="EMBL/GenBank/DDBJ databases">
        <title>Annotation for the trematode Paragonimus westermani.</title>
        <authorList>
            <person name="Choi Y.-J."/>
        </authorList>
    </citation>
    <scope>NUCLEOTIDE SEQUENCE [LARGE SCALE GENOMIC DNA]</scope>
    <source>
        <strain evidence="5">180907_Pwestermani</strain>
    </source>
</reference>
<feature type="region of interest" description="Disordered" evidence="3">
    <location>
        <begin position="440"/>
        <end position="459"/>
    </location>
</feature>
<sequence>MVHSALIVVFSIYTSVTEFQSFSVSGQMPDVYRLRYRVDMKAGEMWNLDEKFLLKQLYDFPSNWHHLPIEAAFDVRAPNSTFLMVHVANITVPREFDWSCDPNDSIWQSPKSRCPNENPNIFGTKEGKKSYEEFNDRLDKISIQDPTSIIDGRRTLFEVYPHLTISSYAPPCPKVRRFCDQSVGIANLENNRESERDFFVRNPRVVIRVVIASSAQKQSVLSSPRIFRRSANGHLDGMKLPTSAQQRVRRQLPENQLPQMPTFQFHITALKRTRPEAFIPCEDNWTACDAETCIPKTFWCDRIINCPQWQDEGLQCDKSNQLSPDDSERNSLEVKKEREKQEAEEAAQKLHLSILGSLGLLLAIITTTCILMTVRRRKRERVRHVPKVKDNSVRPDGYSMRSGPRLNHVISTDILADGEGRLARPDRGHEHSKAMFTLSKSNSAQERGVISQTQDMDRRQASGSQVTTAWNSTDSVNAPLLWQRKPSKPMKKPTEQKTDGHALTKWNHIHPNDFNDTPSIRRTEVEQESFSNDVQIPVVIRSPARVKSRVDSSTGGVRTQSIVPSSEHLMSHLTSPCRPSSTLIPNQMQLNEPFQMQLISGVSKMQKLPQIHHQQHGRPVGSRIVSVVPQPKAEIEDSKNVDGAPQWVAGPATVSLSRVHTEPMQTIYTEEPKGYEQTTVTGKSLVRVSYPAGQERHMHNCRLINRTQSWGGSLRLAGVDPFCNGEWEVTHSMDSCESPTTFDRLCPRRHPLLADSSVSRKHTGQVGSQFYRMEKTGDYLKALQMRHNTGWRVVPYVSMPNVTSLMAKISSQPPSFDEPETKQNVSVRQNELTTRDFKPPSAKRPRMVAPATGESKWVATSYVTDIEDDELSTGTATMDDFGSIRSDRVNRSVMQPPMNETFSYPSGQLGADASTRLYGKQSLPFRTEVGPIPYGFGPVESSAEDKMSTHSSMGTTSRTMSIDQSERDFTERSECNEDDLYRTSRNSVSQNEYSTESEAQTTNPLVRRTNVNILSNVLPNQSSPIREQVAVHGTRDASIWSGRGPVRPTKQRLAQANLVYEYEA</sequence>
<feature type="disulfide bond" evidence="2">
    <location>
        <begin position="281"/>
        <end position="293"/>
    </location>
</feature>
<dbReference type="SMART" id="SM00192">
    <property type="entry name" value="LDLa"/>
    <property type="match status" value="1"/>
</dbReference>
<evidence type="ECO:0000313" key="5">
    <source>
        <dbReference type="EMBL" id="KAF8562012.1"/>
    </source>
</evidence>
<evidence type="ECO:0000256" key="4">
    <source>
        <dbReference type="SAM" id="SignalP"/>
    </source>
</evidence>
<evidence type="ECO:0000256" key="1">
    <source>
        <dbReference type="ARBA" id="ARBA00023157"/>
    </source>
</evidence>
<evidence type="ECO:0000256" key="3">
    <source>
        <dbReference type="SAM" id="MobiDB-lite"/>
    </source>
</evidence>
<organism evidence="5 6">
    <name type="scientific">Paragonimus westermani</name>
    <dbReference type="NCBI Taxonomy" id="34504"/>
    <lineage>
        <taxon>Eukaryota</taxon>
        <taxon>Metazoa</taxon>
        <taxon>Spiralia</taxon>
        <taxon>Lophotrochozoa</taxon>
        <taxon>Platyhelminthes</taxon>
        <taxon>Trematoda</taxon>
        <taxon>Digenea</taxon>
        <taxon>Plagiorchiida</taxon>
        <taxon>Troglotremata</taxon>
        <taxon>Troglotrematidae</taxon>
        <taxon>Paragonimus</taxon>
    </lineage>
</organism>
<keyword evidence="6" id="KW-1185">Reference proteome</keyword>
<feature type="region of interest" description="Disordered" evidence="3">
    <location>
        <begin position="938"/>
        <end position="1005"/>
    </location>
</feature>
<accession>A0A8T0D304</accession>
<keyword evidence="1 2" id="KW-1015">Disulfide bond</keyword>
<name>A0A8T0D304_9TREM</name>
<dbReference type="CDD" id="cd00112">
    <property type="entry name" value="LDLa"/>
    <property type="match status" value="1"/>
</dbReference>
<dbReference type="AlphaFoldDB" id="A0A8T0D304"/>